<comment type="caution">
    <text evidence="6">The sequence shown here is derived from an EMBL/GenBank/DDBJ whole genome shotgun (WGS) entry which is preliminary data.</text>
</comment>
<dbReference type="GO" id="GO:0005886">
    <property type="term" value="C:plasma membrane"/>
    <property type="evidence" value="ECO:0007669"/>
    <property type="project" value="TreeGrafter"/>
</dbReference>
<evidence type="ECO:0000259" key="5">
    <source>
        <dbReference type="PROSITE" id="PS50893"/>
    </source>
</evidence>
<dbReference type="InterPro" id="IPR027417">
    <property type="entry name" value="P-loop_NTPase"/>
</dbReference>
<keyword evidence="3" id="KW-0547">Nucleotide-binding</keyword>
<proteinExistence type="predicted"/>
<evidence type="ECO:0000256" key="3">
    <source>
        <dbReference type="ARBA" id="ARBA00022741"/>
    </source>
</evidence>
<evidence type="ECO:0000256" key="2">
    <source>
        <dbReference type="ARBA" id="ARBA00022475"/>
    </source>
</evidence>
<dbReference type="CDD" id="cd03219">
    <property type="entry name" value="ABC_Mj1267_LivG_branched"/>
    <property type="match status" value="1"/>
</dbReference>
<keyword evidence="2" id="KW-1003">Cell membrane</keyword>
<evidence type="ECO:0000313" key="7">
    <source>
        <dbReference type="Proteomes" id="UP000078084"/>
    </source>
</evidence>
<keyword evidence="1" id="KW-0813">Transport</keyword>
<evidence type="ECO:0000313" key="6">
    <source>
        <dbReference type="EMBL" id="KKO71005.1"/>
    </source>
</evidence>
<dbReference type="AlphaFoldDB" id="A0A171KQ38"/>
<dbReference type="PANTHER" id="PTHR45772:SF2">
    <property type="entry name" value="ABC TRANSPORTER ATP-BINDING PROTEIN"/>
    <property type="match status" value="1"/>
</dbReference>
<dbReference type="PANTHER" id="PTHR45772">
    <property type="entry name" value="CONSERVED COMPONENT OF ABC TRANSPORTER FOR NATURAL AMINO ACIDS-RELATED"/>
    <property type="match status" value="1"/>
</dbReference>
<dbReference type="RefSeq" id="WP_068373227.1">
    <property type="nucleotide sequence ID" value="NZ_CP033936.1"/>
</dbReference>
<dbReference type="GO" id="GO:0005524">
    <property type="term" value="F:ATP binding"/>
    <property type="evidence" value="ECO:0007669"/>
    <property type="project" value="UniProtKB-KW"/>
</dbReference>
<name>A0A171KQ38_9BURK</name>
<feature type="domain" description="ABC transporter" evidence="5">
    <location>
        <begin position="4"/>
        <end position="245"/>
    </location>
</feature>
<keyword evidence="7" id="KW-1185">Reference proteome</keyword>
<dbReference type="PROSITE" id="PS50893">
    <property type="entry name" value="ABC_TRANSPORTER_2"/>
    <property type="match status" value="1"/>
</dbReference>
<evidence type="ECO:0000256" key="4">
    <source>
        <dbReference type="ARBA" id="ARBA00022840"/>
    </source>
</evidence>
<dbReference type="STRING" id="206506.AAV32_13545"/>
<dbReference type="EMBL" id="LBNE01000010">
    <property type="protein sequence ID" value="KKO71005.1"/>
    <property type="molecule type" value="Genomic_DNA"/>
</dbReference>
<reference evidence="6 7" key="1">
    <citation type="submission" date="2015-04" db="EMBL/GenBank/DDBJ databases">
        <title>Genome sequence of Kerstersia gyiorum CG1.</title>
        <authorList>
            <person name="Greninger A.L."/>
            <person name="Kozyreva V."/>
            <person name="Chaturvedi V."/>
        </authorList>
    </citation>
    <scope>NUCLEOTIDE SEQUENCE [LARGE SCALE GENOMIC DNA]</scope>
    <source>
        <strain evidence="6 7">CG1</strain>
    </source>
</reference>
<gene>
    <name evidence="6" type="ORF">AAV32_13545</name>
</gene>
<dbReference type="Gene3D" id="3.40.50.300">
    <property type="entry name" value="P-loop containing nucleotide triphosphate hydrolases"/>
    <property type="match status" value="1"/>
</dbReference>
<keyword evidence="2" id="KW-0472">Membrane</keyword>
<sequence length="268" mass="29150">MSLFHTEGLVKRFGGLLATDHVSLEIERGQIHALIGPNGAGKSTLVNLISGLLSADEGRIVLEGVDLTALRPYQRVRAGLSRCFQITNIFRNDTVRDNLMLAAQAHDGSSFRFLSLRQNEEKLWARAEELARQVGLGHELDRVAGTLSHGAQRRLDVALALASRPKLLLLDEPMAGMGAEDSMQMVEMILTLRQEAAILLIEHDMDAVFKLADRITVLVYGKVLTSGNAEQIRADVRVQEVYLGDEETTAEEAAAKTAAAGATPEVVS</sequence>
<evidence type="ECO:0000256" key="1">
    <source>
        <dbReference type="ARBA" id="ARBA00022448"/>
    </source>
</evidence>
<dbReference type="SMART" id="SM00382">
    <property type="entry name" value="AAA"/>
    <property type="match status" value="1"/>
</dbReference>
<organism evidence="6 7">
    <name type="scientific">Kerstersia gyiorum</name>
    <dbReference type="NCBI Taxonomy" id="206506"/>
    <lineage>
        <taxon>Bacteria</taxon>
        <taxon>Pseudomonadati</taxon>
        <taxon>Pseudomonadota</taxon>
        <taxon>Betaproteobacteria</taxon>
        <taxon>Burkholderiales</taxon>
        <taxon>Alcaligenaceae</taxon>
        <taxon>Kerstersia</taxon>
    </lineage>
</organism>
<dbReference type="GO" id="GO:0016887">
    <property type="term" value="F:ATP hydrolysis activity"/>
    <property type="evidence" value="ECO:0007669"/>
    <property type="project" value="InterPro"/>
</dbReference>
<dbReference type="InterPro" id="IPR003439">
    <property type="entry name" value="ABC_transporter-like_ATP-bd"/>
</dbReference>
<dbReference type="FunFam" id="3.40.50.300:FF:000421">
    <property type="entry name" value="Branched-chain amino acid ABC transporter ATP-binding protein"/>
    <property type="match status" value="1"/>
</dbReference>
<dbReference type="Proteomes" id="UP000078084">
    <property type="component" value="Unassembled WGS sequence"/>
</dbReference>
<keyword evidence="4" id="KW-0067">ATP-binding</keyword>
<dbReference type="InterPro" id="IPR032823">
    <property type="entry name" value="BCA_ABC_TP_C"/>
</dbReference>
<protein>
    <submittedName>
        <fullName evidence="6">Branched-chain amino acid ABC transporter substrate-binding protein</fullName>
    </submittedName>
</protein>
<dbReference type="InterPro" id="IPR051120">
    <property type="entry name" value="ABC_AA/LPS_Transport"/>
</dbReference>
<dbReference type="InterPro" id="IPR003593">
    <property type="entry name" value="AAA+_ATPase"/>
</dbReference>
<dbReference type="OrthoDB" id="9781337at2"/>
<dbReference type="Pfam" id="PF12399">
    <property type="entry name" value="BCA_ABC_TP_C"/>
    <property type="match status" value="1"/>
</dbReference>
<dbReference type="SUPFAM" id="SSF52540">
    <property type="entry name" value="P-loop containing nucleoside triphosphate hydrolases"/>
    <property type="match status" value="1"/>
</dbReference>
<dbReference type="Pfam" id="PF00005">
    <property type="entry name" value="ABC_tran"/>
    <property type="match status" value="1"/>
</dbReference>
<accession>A0A171KQ38</accession>
<dbReference type="PATRIC" id="fig|206506.3.peg.2879"/>